<dbReference type="EMBL" id="DRMS01000387">
    <property type="protein sequence ID" value="HFC93190.1"/>
    <property type="molecule type" value="Genomic_DNA"/>
</dbReference>
<feature type="transmembrane region" description="Helical" evidence="1">
    <location>
        <begin position="178"/>
        <end position="199"/>
    </location>
</feature>
<gene>
    <name evidence="3" type="ORF">ENJ51_10300</name>
</gene>
<dbReference type="AlphaFoldDB" id="A0A7V2T1Z6"/>
<keyword evidence="1" id="KW-0812">Transmembrane</keyword>
<keyword evidence="1" id="KW-1133">Transmembrane helix</keyword>
<dbReference type="PANTHER" id="PTHR42208:SF1">
    <property type="entry name" value="HEAVY METAL TRANSPORTER"/>
    <property type="match status" value="1"/>
</dbReference>
<keyword evidence="1" id="KW-0472">Membrane</keyword>
<dbReference type="InterPro" id="IPR039447">
    <property type="entry name" value="UreH-like_TM_dom"/>
</dbReference>
<comment type="caution">
    <text evidence="3">The sequence shown here is derived from an EMBL/GenBank/DDBJ whole genome shotgun (WGS) entry which is preliminary data.</text>
</comment>
<dbReference type="Pfam" id="PF13386">
    <property type="entry name" value="DsbD_2"/>
    <property type="match status" value="1"/>
</dbReference>
<proteinExistence type="predicted"/>
<feature type="transmembrane region" description="Helical" evidence="1">
    <location>
        <begin position="12"/>
        <end position="38"/>
    </location>
</feature>
<feature type="transmembrane region" description="Helical" evidence="1">
    <location>
        <begin position="96"/>
        <end position="116"/>
    </location>
</feature>
<name>A0A7V2T1Z6_LEUMU</name>
<feature type="transmembrane region" description="Helical" evidence="1">
    <location>
        <begin position="152"/>
        <end position="171"/>
    </location>
</feature>
<feature type="transmembrane region" description="Helical" evidence="1">
    <location>
        <begin position="211"/>
        <end position="228"/>
    </location>
</feature>
<evidence type="ECO:0000313" key="3">
    <source>
        <dbReference type="EMBL" id="HFC93190.1"/>
    </source>
</evidence>
<feature type="transmembrane region" description="Helical" evidence="1">
    <location>
        <begin position="64"/>
        <end position="84"/>
    </location>
</feature>
<dbReference type="PANTHER" id="PTHR42208">
    <property type="entry name" value="HEAVY METAL TRANSPORTER-RELATED"/>
    <property type="match status" value="1"/>
</dbReference>
<dbReference type="Proteomes" id="UP000885750">
    <property type="component" value="Unassembled WGS sequence"/>
</dbReference>
<accession>A0A7V2T1Z6</accession>
<reference evidence="3" key="1">
    <citation type="journal article" date="2020" name="mSystems">
        <title>Genome- and Community-Level Interaction Insights into Carbon Utilization and Element Cycling Functions of Hydrothermarchaeota in Hydrothermal Sediment.</title>
        <authorList>
            <person name="Zhou Z."/>
            <person name="Liu Y."/>
            <person name="Xu W."/>
            <person name="Pan J."/>
            <person name="Luo Z.H."/>
            <person name="Li M."/>
        </authorList>
    </citation>
    <scope>NUCLEOTIDE SEQUENCE [LARGE SCALE GENOMIC DNA]</scope>
    <source>
        <strain evidence="3">HyVt-493</strain>
    </source>
</reference>
<organism evidence="3">
    <name type="scientific">Leucothrix mucor</name>
    <dbReference type="NCBI Taxonomy" id="45248"/>
    <lineage>
        <taxon>Bacteria</taxon>
        <taxon>Pseudomonadati</taxon>
        <taxon>Pseudomonadota</taxon>
        <taxon>Gammaproteobacteria</taxon>
        <taxon>Thiotrichales</taxon>
        <taxon>Thiotrichaceae</taxon>
        <taxon>Leucothrix</taxon>
    </lineage>
</organism>
<protein>
    <submittedName>
        <fullName evidence="3">Sulfite exporter TauE/SafE family protein</fullName>
    </submittedName>
</protein>
<evidence type="ECO:0000256" key="1">
    <source>
        <dbReference type="SAM" id="Phobius"/>
    </source>
</evidence>
<feature type="domain" description="Urease accessory protein UreH-like transmembrane" evidence="2">
    <location>
        <begin position="14"/>
        <end position="224"/>
    </location>
</feature>
<sequence length="231" mass="24431">MDITWIDSSPYLVAFITGLVGGVHCIGMCGGIVGMLSLGQQPSVKKPSIFSHLPLLLGYNFGRIVGYISAGAIIGALGAGLLSLAELDQAKQILSIIAAIFMFLLGLYLAGFWNALSNVEAIGANLWKLIEPFSRRFIPVNTVSRAIPLGFIWGWLPCGLVYTILIMALSAGSALEGALLMLAFGLGTLPNLLAMGVVATQLGKWTHNSTVRLIAGMLVIAMGILTLLRAF</sequence>
<evidence type="ECO:0000259" key="2">
    <source>
        <dbReference type="Pfam" id="PF13386"/>
    </source>
</evidence>